<dbReference type="InterPro" id="IPR001048">
    <property type="entry name" value="Asp/Glu/Uridylate_kinase"/>
</dbReference>
<dbReference type="Gene3D" id="3.30.2130.10">
    <property type="entry name" value="VC0802-like"/>
    <property type="match status" value="1"/>
</dbReference>
<dbReference type="PANTHER" id="PTHR21499">
    <property type="entry name" value="ASPARTATE KINASE"/>
    <property type="match status" value="1"/>
</dbReference>
<dbReference type="SUPFAM" id="SSF55021">
    <property type="entry name" value="ACT-like"/>
    <property type="match status" value="2"/>
</dbReference>
<dbReference type="EMBL" id="UOET01000158">
    <property type="protein sequence ID" value="VAW27789.1"/>
    <property type="molecule type" value="Genomic_DNA"/>
</dbReference>
<dbReference type="CDD" id="cd04868">
    <property type="entry name" value="ACT_AK-like"/>
    <property type="match status" value="1"/>
</dbReference>
<dbReference type="InterPro" id="IPR005260">
    <property type="entry name" value="Asp_kin_monofn"/>
</dbReference>
<evidence type="ECO:0000256" key="6">
    <source>
        <dbReference type="ARBA" id="ARBA00022840"/>
    </source>
</evidence>
<dbReference type="CDD" id="cd04892">
    <property type="entry name" value="ACT_AK-like_2"/>
    <property type="match status" value="1"/>
</dbReference>
<dbReference type="SUPFAM" id="SSF53633">
    <property type="entry name" value="Carbamate kinase-like"/>
    <property type="match status" value="1"/>
</dbReference>
<evidence type="ECO:0000256" key="4">
    <source>
        <dbReference type="ARBA" id="ARBA00022741"/>
    </source>
</evidence>
<feature type="domain" description="ACT" evidence="8">
    <location>
        <begin position="391"/>
        <end position="453"/>
    </location>
</feature>
<dbReference type="Gene3D" id="3.40.1160.10">
    <property type="entry name" value="Acetylglutamate kinase-like"/>
    <property type="match status" value="1"/>
</dbReference>
<name>A0A3B0UT13_9ZZZZ</name>
<evidence type="ECO:0000256" key="1">
    <source>
        <dbReference type="ARBA" id="ARBA00010122"/>
    </source>
</evidence>
<sequence length="453" mass="49537">MHKVVAKVGGSNLKNIDSLSRIIALMKTYHEPVILVVSAFYGVTDRLEKVVDGKQDPSELLDTLYRLHGEALHHFVSDKDLLAANERKLSECLTELEALLLSNDRQEPATANKILSFGERLSARVIQTLLDANGVPCRLALPEEMGLVTNQRFFQGSILLKKSAQNLKKFLSPETTYVVPGFYGVSEQGETVLLGRGGSDYSAACLAHCANASFLDVWKDVEGYMSGDPKIVSGVKKIAHLSYLEAAELSYFGAKILHPRTIRPLVSKKIQVRIFNPEKQLQSGYCEASTTISHNISTGAVVIKSVTGNEDIALLKLKGSGVGIKKGILAEVTGAFDKERINIRSVVTSQTAIHFIFSRADVRKAKQIVDNINRNLDFDTEIDDNIAWVAAVGQGINRKEGIAAQIFTALAKAGINVQQIVLGASEVAVYFVVQRELASKAVQAIHQKIFNHN</sequence>
<keyword evidence="4" id="KW-0547">Nucleotide-binding</keyword>
<dbReference type="InterPro" id="IPR036393">
    <property type="entry name" value="AceGlu_kinase-like_sf"/>
</dbReference>
<dbReference type="InterPro" id="IPR042199">
    <property type="entry name" value="AsparK_Bifunc_asparK/hSer_DH"/>
</dbReference>
<keyword evidence="5 9" id="KW-0418">Kinase</keyword>
<organism evidence="9">
    <name type="scientific">hydrothermal vent metagenome</name>
    <dbReference type="NCBI Taxonomy" id="652676"/>
    <lineage>
        <taxon>unclassified sequences</taxon>
        <taxon>metagenomes</taxon>
        <taxon>ecological metagenomes</taxon>
    </lineage>
</organism>
<evidence type="ECO:0000256" key="2">
    <source>
        <dbReference type="ARBA" id="ARBA00013059"/>
    </source>
</evidence>
<gene>
    <name evidence="9" type="ORF">MNBD_BACTEROID07-1869</name>
</gene>
<dbReference type="GO" id="GO:0009089">
    <property type="term" value="P:lysine biosynthetic process via diaminopimelate"/>
    <property type="evidence" value="ECO:0007669"/>
    <property type="project" value="InterPro"/>
</dbReference>
<dbReference type="EC" id="2.7.2.4" evidence="2"/>
<dbReference type="InterPro" id="IPR001341">
    <property type="entry name" value="Asp_kinase"/>
</dbReference>
<keyword evidence="6" id="KW-0067">ATP-binding</keyword>
<comment type="similarity">
    <text evidence="1">Belongs to the aspartokinase family.</text>
</comment>
<dbReference type="AlphaFoldDB" id="A0A3B0UT13"/>
<dbReference type="Gene3D" id="1.20.120.1320">
    <property type="entry name" value="Aspartokinase, catalytic domain"/>
    <property type="match status" value="1"/>
</dbReference>
<dbReference type="InterPro" id="IPR054352">
    <property type="entry name" value="ACT_Aspartokinase"/>
</dbReference>
<accession>A0A3B0UT13</accession>
<proteinExistence type="inferred from homology"/>
<dbReference type="Pfam" id="PF22468">
    <property type="entry name" value="ACT_9"/>
    <property type="match status" value="1"/>
</dbReference>
<reference evidence="9" key="1">
    <citation type="submission" date="2018-06" db="EMBL/GenBank/DDBJ databases">
        <authorList>
            <person name="Zhirakovskaya E."/>
        </authorList>
    </citation>
    <scope>NUCLEOTIDE SEQUENCE</scope>
</reference>
<dbReference type="GO" id="GO:0004072">
    <property type="term" value="F:aspartate kinase activity"/>
    <property type="evidence" value="ECO:0007669"/>
    <property type="project" value="UniProtKB-EC"/>
</dbReference>
<dbReference type="PROSITE" id="PS51671">
    <property type="entry name" value="ACT"/>
    <property type="match status" value="1"/>
</dbReference>
<comment type="catalytic activity">
    <reaction evidence="7">
        <text>L-aspartate + ATP = 4-phospho-L-aspartate + ADP</text>
        <dbReference type="Rhea" id="RHEA:23776"/>
        <dbReference type="ChEBI" id="CHEBI:29991"/>
        <dbReference type="ChEBI" id="CHEBI:30616"/>
        <dbReference type="ChEBI" id="CHEBI:57535"/>
        <dbReference type="ChEBI" id="CHEBI:456216"/>
        <dbReference type="EC" id="2.7.2.4"/>
    </reaction>
</comment>
<dbReference type="NCBIfam" id="TIGR00657">
    <property type="entry name" value="asp_kinases"/>
    <property type="match status" value="1"/>
</dbReference>
<keyword evidence="3 9" id="KW-0808">Transferase</keyword>
<dbReference type="GO" id="GO:0005829">
    <property type="term" value="C:cytosol"/>
    <property type="evidence" value="ECO:0007669"/>
    <property type="project" value="TreeGrafter"/>
</dbReference>
<evidence type="ECO:0000256" key="3">
    <source>
        <dbReference type="ARBA" id="ARBA00022679"/>
    </source>
</evidence>
<dbReference type="InterPro" id="IPR045865">
    <property type="entry name" value="ACT-like_dom_sf"/>
</dbReference>
<evidence type="ECO:0000256" key="7">
    <source>
        <dbReference type="ARBA" id="ARBA00047872"/>
    </source>
</evidence>
<dbReference type="GO" id="GO:0005524">
    <property type="term" value="F:ATP binding"/>
    <property type="evidence" value="ECO:0007669"/>
    <property type="project" value="UniProtKB-KW"/>
</dbReference>
<protein>
    <recommendedName>
        <fullName evidence="2">aspartate kinase</fullName>
        <ecNumber evidence="2">2.7.2.4</ecNumber>
    </recommendedName>
</protein>
<evidence type="ECO:0000313" key="9">
    <source>
        <dbReference type="EMBL" id="VAW27789.1"/>
    </source>
</evidence>
<evidence type="ECO:0000256" key="5">
    <source>
        <dbReference type="ARBA" id="ARBA00022777"/>
    </source>
</evidence>
<dbReference type="PANTHER" id="PTHR21499:SF59">
    <property type="entry name" value="ASPARTOKINASE"/>
    <property type="match status" value="1"/>
</dbReference>
<dbReference type="InterPro" id="IPR002912">
    <property type="entry name" value="ACT_dom"/>
</dbReference>
<dbReference type="Pfam" id="PF00696">
    <property type="entry name" value="AA_kinase"/>
    <property type="match status" value="1"/>
</dbReference>
<dbReference type="PIRSF" id="PIRSF000726">
    <property type="entry name" value="Asp_kin"/>
    <property type="match status" value="1"/>
</dbReference>
<dbReference type="GO" id="GO:0009090">
    <property type="term" value="P:homoserine biosynthetic process"/>
    <property type="evidence" value="ECO:0007669"/>
    <property type="project" value="TreeGrafter"/>
</dbReference>
<evidence type="ECO:0000259" key="8">
    <source>
        <dbReference type="PROSITE" id="PS51671"/>
    </source>
</evidence>